<feature type="binding site" evidence="7 11">
    <location>
        <position position="251"/>
    </location>
    <ligand>
        <name>[4Fe-4S] cluster</name>
        <dbReference type="ChEBI" id="CHEBI:49883"/>
    </ligand>
</feature>
<dbReference type="CDD" id="cd06223">
    <property type="entry name" value="PRTases_typeI"/>
    <property type="match status" value="1"/>
</dbReference>
<dbReference type="GO" id="GO:0009113">
    <property type="term" value="P:purine nucleobase biosynthetic process"/>
    <property type="evidence" value="ECO:0007669"/>
    <property type="project" value="UniProtKB-UniRule"/>
</dbReference>
<dbReference type="Gene3D" id="3.40.50.2020">
    <property type="match status" value="1"/>
</dbReference>
<dbReference type="SUPFAM" id="SSF53271">
    <property type="entry name" value="PRTase-like"/>
    <property type="match status" value="1"/>
</dbReference>
<feature type="binding site" evidence="7 10">
    <location>
        <position position="298"/>
    </location>
    <ligand>
        <name>Mg(2+)</name>
        <dbReference type="ChEBI" id="CHEBI:18420"/>
    </ligand>
</feature>
<dbReference type="GO" id="GO:0000287">
    <property type="term" value="F:magnesium ion binding"/>
    <property type="evidence" value="ECO:0007669"/>
    <property type="project" value="UniProtKB-UniRule"/>
</dbReference>
<reference evidence="13 14" key="1">
    <citation type="submission" date="2016-11" db="EMBL/GenBank/DDBJ databases">
        <authorList>
            <person name="Jaros S."/>
            <person name="Januszkiewicz K."/>
            <person name="Wedrychowicz H."/>
        </authorList>
    </citation>
    <scope>NUCLEOTIDE SEQUENCE [LARGE SCALE GENOMIC DNA]</scope>
    <source>
        <strain evidence="13 14">DSM 17918</strain>
    </source>
</reference>
<evidence type="ECO:0000313" key="14">
    <source>
        <dbReference type="Proteomes" id="UP000184088"/>
    </source>
</evidence>
<evidence type="ECO:0000256" key="9">
    <source>
        <dbReference type="PIRSR" id="PIRSR000485-1"/>
    </source>
</evidence>
<comment type="pathway">
    <text evidence="1 7 8">Purine metabolism; IMP biosynthesis via de novo pathway; N(1)-(5-phospho-D-ribosyl)glycinamide from 5-phospho-alpha-D-ribose 1-diphosphate: step 1/2.</text>
</comment>
<feature type="binding site" evidence="7 11">
    <location>
        <position position="449"/>
    </location>
    <ligand>
        <name>[4Fe-4S] cluster</name>
        <dbReference type="ChEBI" id="CHEBI:49883"/>
    </ligand>
</feature>
<dbReference type="SUPFAM" id="SSF56235">
    <property type="entry name" value="N-terminal nucleophile aminohydrolases (Ntn hydrolases)"/>
    <property type="match status" value="1"/>
</dbReference>
<dbReference type="Gene3D" id="3.60.20.10">
    <property type="entry name" value="Glutamine Phosphoribosylpyrophosphate, subunit 1, domain 1"/>
    <property type="match status" value="1"/>
</dbReference>
<dbReference type="InterPro" id="IPR000836">
    <property type="entry name" value="PRTase_dom"/>
</dbReference>
<dbReference type="GO" id="GO:0006189">
    <property type="term" value="P:'de novo' IMP biosynthetic process"/>
    <property type="evidence" value="ECO:0007669"/>
    <property type="project" value="UniProtKB-UniRule"/>
</dbReference>
<keyword evidence="7" id="KW-0004">4Fe-4S</keyword>
<keyword evidence="7 11" id="KW-0408">Iron</keyword>
<dbReference type="PIRSF" id="PIRSF000485">
    <property type="entry name" value="Amd_phspho_trans"/>
    <property type="match status" value="1"/>
</dbReference>
<protein>
    <recommendedName>
        <fullName evidence="7">Amidophosphoribosyltransferase</fullName>
        <shortName evidence="7">ATase</shortName>
        <ecNumber evidence="7">2.4.2.14</ecNumber>
    </recommendedName>
    <alternativeName>
        <fullName evidence="7">Glutamine phosphoribosylpyrophosphate amidotransferase</fullName>
        <shortName evidence="7">GPATase</shortName>
    </alternativeName>
</protein>
<gene>
    <name evidence="7" type="primary">purF</name>
    <name evidence="13" type="ORF">SAMN02746089_01568</name>
</gene>
<evidence type="ECO:0000256" key="4">
    <source>
        <dbReference type="ARBA" id="ARBA00022679"/>
    </source>
</evidence>
<accession>A0A1M5A730</accession>
<evidence type="ECO:0000256" key="10">
    <source>
        <dbReference type="PIRSR" id="PIRSR000485-2"/>
    </source>
</evidence>
<dbReference type="CDD" id="cd00715">
    <property type="entry name" value="GPATase_N"/>
    <property type="match status" value="1"/>
</dbReference>
<evidence type="ECO:0000259" key="12">
    <source>
        <dbReference type="PROSITE" id="PS51278"/>
    </source>
</evidence>
<feature type="active site" description="Nucleophile" evidence="7 9">
    <location>
        <position position="15"/>
    </location>
</feature>
<evidence type="ECO:0000256" key="3">
    <source>
        <dbReference type="ARBA" id="ARBA00022676"/>
    </source>
</evidence>
<dbReference type="EMBL" id="FQVH01000016">
    <property type="protein sequence ID" value="SHF25965.1"/>
    <property type="molecule type" value="Genomic_DNA"/>
</dbReference>
<dbReference type="PROSITE" id="PS51278">
    <property type="entry name" value="GATASE_TYPE_2"/>
    <property type="match status" value="1"/>
</dbReference>
<evidence type="ECO:0000256" key="6">
    <source>
        <dbReference type="ARBA" id="ARBA00022962"/>
    </source>
</evidence>
<dbReference type="OrthoDB" id="9801213at2"/>
<feature type="domain" description="Glutamine amidotransferase type-2" evidence="12">
    <location>
        <begin position="15"/>
        <end position="235"/>
    </location>
</feature>
<comment type="catalytic activity">
    <reaction evidence="7 8">
        <text>5-phospho-beta-D-ribosylamine + L-glutamate + diphosphate = 5-phospho-alpha-D-ribose 1-diphosphate + L-glutamine + H2O</text>
        <dbReference type="Rhea" id="RHEA:14905"/>
        <dbReference type="ChEBI" id="CHEBI:15377"/>
        <dbReference type="ChEBI" id="CHEBI:29985"/>
        <dbReference type="ChEBI" id="CHEBI:33019"/>
        <dbReference type="ChEBI" id="CHEBI:58017"/>
        <dbReference type="ChEBI" id="CHEBI:58359"/>
        <dbReference type="ChEBI" id="CHEBI:58681"/>
        <dbReference type="EC" id="2.4.2.14"/>
    </reaction>
</comment>
<organism evidence="13 14">
    <name type="scientific">Caldanaerobius fijiensis DSM 17918</name>
    <dbReference type="NCBI Taxonomy" id="1121256"/>
    <lineage>
        <taxon>Bacteria</taxon>
        <taxon>Bacillati</taxon>
        <taxon>Bacillota</taxon>
        <taxon>Clostridia</taxon>
        <taxon>Thermoanaerobacterales</taxon>
        <taxon>Thermoanaerobacteraceae</taxon>
        <taxon>Caldanaerobius</taxon>
    </lineage>
</organism>
<dbReference type="AlphaFoldDB" id="A0A1M5A730"/>
<dbReference type="InterPro" id="IPR029057">
    <property type="entry name" value="PRTase-like"/>
</dbReference>
<dbReference type="PANTHER" id="PTHR11907">
    <property type="entry name" value="AMIDOPHOSPHORIBOSYLTRANSFERASE"/>
    <property type="match status" value="1"/>
</dbReference>
<dbReference type="EC" id="2.4.2.14" evidence="7"/>
<feature type="binding site" evidence="7 11">
    <location>
        <position position="397"/>
    </location>
    <ligand>
        <name>[4Fe-4S] cluster</name>
        <dbReference type="ChEBI" id="CHEBI:49883"/>
    </ligand>
</feature>
<feature type="binding site" evidence="7 10">
    <location>
        <position position="361"/>
    </location>
    <ligand>
        <name>Mg(2+)</name>
        <dbReference type="ChEBI" id="CHEBI:18420"/>
    </ligand>
</feature>
<keyword evidence="7 11" id="KW-0411">Iron-sulfur</keyword>
<dbReference type="Pfam" id="PF13522">
    <property type="entry name" value="GATase_6"/>
    <property type="match status" value="1"/>
</dbReference>
<dbReference type="GO" id="GO:0004044">
    <property type="term" value="F:amidophosphoribosyltransferase activity"/>
    <property type="evidence" value="ECO:0007669"/>
    <property type="project" value="UniProtKB-UniRule"/>
</dbReference>
<dbReference type="STRING" id="1121256.SAMN02746089_01568"/>
<keyword evidence="5 7" id="KW-0658">Purine biosynthesis</keyword>
<keyword evidence="3 7" id="KW-0328">Glycosyltransferase</keyword>
<sequence>MERENQQYNGLKEACGIFGIYDINGHDTARITYYALHALQHRGQESAGIAVSDGKKINYHKGNGLVTEVFDEKNILHLKGHIAVGHVRYSTTGLNQIYNAQPIVVRYKNGYLALAHNGNLINADELRKELEDSGSIFQTSTDTEVIIHLIVKYIANGMVEAIKMAMKKIKGAYSLIIMTNEAIYAVKDPNGLRPLCLGLMDDSYCFASESCALDIIGAKLVREISPGEIIEISKEGIKTYEYDGSKKEAFCIFEYIYFARPDSVIRDVSVYSVRQEMGRRLALEYPVDADLIVPVPDSGIPAALGYSEVSGIPYGEGLIKNKYVGRTFIQPDQIHREIAVRLKLNVMSEMVKGKKIVLVDDSIVRGTTSKRLVAMLRNAGAKEVHLRISAPPVKFPCYFGIDTPSKKELIGSKASVEDIRKMIGADSLGYLSMEGLLSCFKDKGFCTGCFDGNYPIKVPEEGSKFIFDDFSTI</sequence>
<evidence type="ECO:0000256" key="1">
    <source>
        <dbReference type="ARBA" id="ARBA00005209"/>
    </source>
</evidence>
<dbReference type="HAMAP" id="MF_01931">
    <property type="entry name" value="PurF"/>
    <property type="match status" value="1"/>
</dbReference>
<keyword evidence="14" id="KW-1185">Reference proteome</keyword>
<comment type="similarity">
    <text evidence="2 7 8">In the C-terminal section; belongs to the purine/pyrimidine phosphoribosyltransferase family.</text>
</comment>
<evidence type="ECO:0000313" key="13">
    <source>
        <dbReference type="EMBL" id="SHF25965.1"/>
    </source>
</evidence>
<dbReference type="GO" id="GO:0051539">
    <property type="term" value="F:4 iron, 4 sulfur cluster binding"/>
    <property type="evidence" value="ECO:0007669"/>
    <property type="project" value="UniProtKB-KW"/>
</dbReference>
<dbReference type="Pfam" id="PF00156">
    <property type="entry name" value="Pribosyltran"/>
    <property type="match status" value="1"/>
</dbReference>
<comment type="cofactor">
    <cofactor evidence="7 10">
        <name>Mg(2+)</name>
        <dbReference type="ChEBI" id="CHEBI:18420"/>
    </cofactor>
    <text evidence="7 10">Binds 1 Mg(2+) ion per subunit.</text>
</comment>
<dbReference type="UniPathway" id="UPA00074">
    <property type="reaction ID" value="UER00124"/>
</dbReference>
<evidence type="ECO:0000256" key="7">
    <source>
        <dbReference type="HAMAP-Rule" id="MF_01931"/>
    </source>
</evidence>
<feature type="binding site" evidence="7 10">
    <location>
        <position position="360"/>
    </location>
    <ligand>
        <name>Mg(2+)</name>
        <dbReference type="ChEBI" id="CHEBI:18420"/>
    </ligand>
</feature>
<evidence type="ECO:0000256" key="8">
    <source>
        <dbReference type="PIRNR" id="PIRNR000485"/>
    </source>
</evidence>
<dbReference type="InterPro" id="IPR035584">
    <property type="entry name" value="PurF_N"/>
</dbReference>
<evidence type="ECO:0000256" key="5">
    <source>
        <dbReference type="ARBA" id="ARBA00022755"/>
    </source>
</evidence>
<dbReference type="InterPro" id="IPR005854">
    <property type="entry name" value="PurF"/>
</dbReference>
<dbReference type="InterPro" id="IPR017932">
    <property type="entry name" value="GATase_2_dom"/>
</dbReference>
<dbReference type="NCBIfam" id="TIGR01134">
    <property type="entry name" value="purF"/>
    <property type="match status" value="1"/>
</dbReference>
<dbReference type="InterPro" id="IPR029055">
    <property type="entry name" value="Ntn_hydrolases_N"/>
</dbReference>
<evidence type="ECO:0000256" key="2">
    <source>
        <dbReference type="ARBA" id="ARBA00010138"/>
    </source>
</evidence>
<comment type="cofactor">
    <cofactor evidence="7 11">
        <name>[4Fe-4S] cluster</name>
        <dbReference type="ChEBI" id="CHEBI:49883"/>
    </cofactor>
    <text evidence="7 11">Binds 1 [4Fe-4S] cluster per subunit.</text>
</comment>
<keyword evidence="7 10" id="KW-0479">Metal-binding</keyword>
<keyword evidence="4 7" id="KW-0808">Transferase</keyword>
<keyword evidence="6 7" id="KW-0315">Glutamine amidotransferase</keyword>
<dbReference type="RefSeq" id="WP_073343651.1">
    <property type="nucleotide sequence ID" value="NZ_FQVH01000016.1"/>
</dbReference>
<proteinExistence type="inferred from homology"/>
<feature type="binding site" evidence="7 11">
    <location>
        <position position="446"/>
    </location>
    <ligand>
        <name>[4Fe-4S] cluster</name>
        <dbReference type="ChEBI" id="CHEBI:49883"/>
    </ligand>
</feature>
<keyword evidence="7 10" id="KW-0460">Magnesium</keyword>
<evidence type="ECO:0000256" key="11">
    <source>
        <dbReference type="PIRSR" id="PIRSR000485-3"/>
    </source>
</evidence>
<comment type="function">
    <text evidence="7">Catalyzes the formation of phosphoribosylamine from phosphoribosylpyrophosphate (PRPP) and glutamine.</text>
</comment>
<name>A0A1M5A730_9THEO</name>
<dbReference type="Proteomes" id="UP000184088">
    <property type="component" value="Unassembled WGS sequence"/>
</dbReference>